<evidence type="ECO:0000256" key="5">
    <source>
        <dbReference type="ARBA" id="ARBA00022989"/>
    </source>
</evidence>
<dbReference type="InterPro" id="IPR014047">
    <property type="entry name" value="Chr_Tranpt_l_chain"/>
</dbReference>
<feature type="transmembrane region" description="Helical" evidence="7">
    <location>
        <begin position="115"/>
        <end position="136"/>
    </location>
</feature>
<dbReference type="NCBIfam" id="TIGR00937">
    <property type="entry name" value="2A51"/>
    <property type="match status" value="1"/>
</dbReference>
<evidence type="ECO:0000313" key="8">
    <source>
        <dbReference type="EMBL" id="MBS0026451.1"/>
    </source>
</evidence>
<evidence type="ECO:0000256" key="2">
    <source>
        <dbReference type="ARBA" id="ARBA00005262"/>
    </source>
</evidence>
<keyword evidence="5 7" id="KW-1133">Transmembrane helix</keyword>
<evidence type="ECO:0000256" key="3">
    <source>
        <dbReference type="ARBA" id="ARBA00022475"/>
    </source>
</evidence>
<evidence type="ECO:0000313" key="9">
    <source>
        <dbReference type="Proteomes" id="UP000676386"/>
    </source>
</evidence>
<feature type="transmembrane region" description="Helical" evidence="7">
    <location>
        <begin position="324"/>
        <end position="354"/>
    </location>
</feature>
<dbReference type="RefSeq" id="WP_211971558.1">
    <property type="nucleotide sequence ID" value="NZ_CBFHAM010000015.1"/>
</dbReference>
<feature type="transmembrane region" description="Helical" evidence="7">
    <location>
        <begin position="143"/>
        <end position="162"/>
    </location>
</feature>
<comment type="subcellular location">
    <subcellularLocation>
        <location evidence="1">Cell membrane</location>
        <topology evidence="1">Multi-pass membrane protein</topology>
    </subcellularLocation>
</comment>
<feature type="transmembrane region" description="Helical" evidence="7">
    <location>
        <begin position="18"/>
        <end position="36"/>
    </location>
</feature>
<feature type="transmembrane region" description="Helical" evidence="7">
    <location>
        <begin position="296"/>
        <end position="318"/>
    </location>
</feature>
<accession>A0ABS5IUL2</accession>
<keyword evidence="4 7" id="KW-0812">Transmembrane</keyword>
<feature type="transmembrane region" description="Helical" evidence="7">
    <location>
        <begin position="397"/>
        <end position="415"/>
    </location>
</feature>
<organism evidence="8 9">
    <name type="scientific">Chitinophaga hostae</name>
    <dbReference type="NCBI Taxonomy" id="2831022"/>
    <lineage>
        <taxon>Bacteria</taxon>
        <taxon>Pseudomonadati</taxon>
        <taxon>Bacteroidota</taxon>
        <taxon>Chitinophagia</taxon>
        <taxon>Chitinophagales</taxon>
        <taxon>Chitinophagaceae</taxon>
        <taxon>Chitinophaga</taxon>
    </lineage>
</organism>
<name>A0ABS5IUL2_9BACT</name>
<gene>
    <name evidence="8" type="primary">chrA</name>
    <name evidence="8" type="ORF">KE626_03910</name>
</gene>
<protein>
    <submittedName>
        <fullName evidence="8">Chromate efflux transporter</fullName>
    </submittedName>
</protein>
<dbReference type="PANTHER" id="PTHR33567:SF3">
    <property type="entry name" value="CHROMATE ION TRANSPORTER (EUROFUNG)"/>
    <property type="match status" value="1"/>
</dbReference>
<feature type="transmembrane region" description="Helical" evidence="7">
    <location>
        <begin position="255"/>
        <end position="275"/>
    </location>
</feature>
<dbReference type="InterPro" id="IPR003370">
    <property type="entry name" value="Chromate_transpt"/>
</dbReference>
<dbReference type="PIRSF" id="PIRSF004810">
    <property type="entry name" value="ChrA"/>
    <property type="match status" value="1"/>
</dbReference>
<keyword evidence="3" id="KW-1003">Cell membrane</keyword>
<keyword evidence="9" id="KW-1185">Reference proteome</keyword>
<feature type="transmembrane region" description="Helical" evidence="7">
    <location>
        <begin position="422"/>
        <end position="439"/>
    </location>
</feature>
<comment type="caution">
    <text evidence="8">The sequence shown here is derived from an EMBL/GenBank/DDBJ whole genome shotgun (WGS) entry which is preliminary data.</text>
</comment>
<dbReference type="EMBL" id="JAGTXB010000001">
    <property type="protein sequence ID" value="MBS0026451.1"/>
    <property type="molecule type" value="Genomic_DNA"/>
</dbReference>
<comment type="similarity">
    <text evidence="2">Belongs to the chromate ion transporter (CHR) (TC 2.A.51) family.</text>
</comment>
<feature type="transmembrane region" description="Helical" evidence="7">
    <location>
        <begin position="168"/>
        <end position="184"/>
    </location>
</feature>
<feature type="transmembrane region" description="Helical" evidence="7">
    <location>
        <begin position="222"/>
        <end position="243"/>
    </location>
</feature>
<evidence type="ECO:0000256" key="7">
    <source>
        <dbReference type="SAM" id="Phobius"/>
    </source>
</evidence>
<dbReference type="Pfam" id="PF02417">
    <property type="entry name" value="Chromate_transp"/>
    <property type="match status" value="2"/>
</dbReference>
<reference evidence="8 9" key="1">
    <citation type="submission" date="2021-04" db="EMBL/GenBank/DDBJ databases">
        <title>Chitinophaga sp. nov., isolated from the rhizosphere soil.</title>
        <authorList>
            <person name="He S."/>
        </authorList>
    </citation>
    <scope>NUCLEOTIDE SEQUENCE [LARGE SCALE GENOMIC DNA]</scope>
    <source>
        <strain evidence="8 9">2R12</strain>
    </source>
</reference>
<evidence type="ECO:0000256" key="6">
    <source>
        <dbReference type="ARBA" id="ARBA00023136"/>
    </source>
</evidence>
<dbReference type="PANTHER" id="PTHR33567">
    <property type="entry name" value="CHROMATE ION TRANSPORTER (EUROFUNG)"/>
    <property type="match status" value="1"/>
</dbReference>
<sequence length="443" mass="48707">MAVQQTTPGPAFGTALKFWFKLGWISFGGTAGHIAIMHDNLVDKKKWISNSKFLHALNHCMILPGPEAQQLAIYIGWLLHGKRGGLAAGILFVLPSMFILLGLSIIYVLFGRIPWVTAMFAGLKPAVIAIIILAMFKIARKALHGPLHYLLAATAFICIFFFNTSLIAIIGGSIAFALIAGYLWPGAFHAQRLQAGEADDEHSYVLNKNVVTPHSRFNSKQLLQLLAAGILLWLLPFLLFFFLSGDFGFWKQLSLFFTQTALVTIGGSYTVLPYVAQFAVTKLGWLSKLQMIDGFALAETTPGPLIIVLSFVGFMAGYNHSGGSLWMGAIGLLATTYFTFLPCFLLIFIGAPLIEKTHGNAVIENTLGLITAAVVGVILNLTLYLGKDVLFPEGVMISKLDTLALVWVIVSLVLIQKFRMNILYLIGLSVVYGLFHYWWQLYV</sequence>
<dbReference type="Proteomes" id="UP000676386">
    <property type="component" value="Unassembled WGS sequence"/>
</dbReference>
<feature type="transmembrane region" description="Helical" evidence="7">
    <location>
        <begin position="366"/>
        <end position="385"/>
    </location>
</feature>
<evidence type="ECO:0000256" key="4">
    <source>
        <dbReference type="ARBA" id="ARBA00022692"/>
    </source>
</evidence>
<feature type="transmembrane region" description="Helical" evidence="7">
    <location>
        <begin position="86"/>
        <end position="109"/>
    </location>
</feature>
<keyword evidence="6 7" id="KW-0472">Membrane</keyword>
<evidence type="ECO:0000256" key="1">
    <source>
        <dbReference type="ARBA" id="ARBA00004651"/>
    </source>
</evidence>
<proteinExistence type="inferred from homology"/>